<proteinExistence type="predicted"/>
<sequence>MSIVGGCGDIFKFSSDQHVYLKVLLKLKTIPLKPETTVLLEKGLNFSIQHNRSLLGDILVEIINITGKFPEEKNLQMELEVIPKILTLQEHTHRNRFTVIRKSLETNEQLVLNVD</sequence>
<dbReference type="Proteomes" id="UP000784294">
    <property type="component" value="Unassembled WGS sequence"/>
</dbReference>
<gene>
    <name evidence="1" type="ORF">PXEA_LOCUS33591</name>
</gene>
<accession>A0A448XMD1</accession>
<name>A0A448XMD1_9PLAT</name>
<comment type="caution">
    <text evidence="1">The sequence shown here is derived from an EMBL/GenBank/DDBJ whole genome shotgun (WGS) entry which is preliminary data.</text>
</comment>
<dbReference type="AlphaFoldDB" id="A0A448XMD1"/>
<evidence type="ECO:0000313" key="1">
    <source>
        <dbReference type="EMBL" id="VEL40151.1"/>
    </source>
</evidence>
<dbReference type="EMBL" id="CAAALY010263882">
    <property type="protein sequence ID" value="VEL40151.1"/>
    <property type="molecule type" value="Genomic_DNA"/>
</dbReference>
<reference evidence="1" key="1">
    <citation type="submission" date="2018-11" db="EMBL/GenBank/DDBJ databases">
        <authorList>
            <consortium name="Pathogen Informatics"/>
        </authorList>
    </citation>
    <scope>NUCLEOTIDE SEQUENCE</scope>
</reference>
<keyword evidence="2" id="KW-1185">Reference proteome</keyword>
<organism evidence="1 2">
    <name type="scientific">Protopolystoma xenopodis</name>
    <dbReference type="NCBI Taxonomy" id="117903"/>
    <lineage>
        <taxon>Eukaryota</taxon>
        <taxon>Metazoa</taxon>
        <taxon>Spiralia</taxon>
        <taxon>Lophotrochozoa</taxon>
        <taxon>Platyhelminthes</taxon>
        <taxon>Monogenea</taxon>
        <taxon>Polyopisthocotylea</taxon>
        <taxon>Polystomatidea</taxon>
        <taxon>Polystomatidae</taxon>
        <taxon>Protopolystoma</taxon>
    </lineage>
</organism>
<evidence type="ECO:0000313" key="2">
    <source>
        <dbReference type="Proteomes" id="UP000784294"/>
    </source>
</evidence>
<protein>
    <submittedName>
        <fullName evidence="1">Uncharacterized protein</fullName>
    </submittedName>
</protein>